<comment type="caution">
    <text evidence="2">The sequence shown here is derived from an EMBL/GenBank/DDBJ whole genome shotgun (WGS) entry which is preliminary data.</text>
</comment>
<dbReference type="RefSeq" id="WP_305010850.1">
    <property type="nucleotide sequence ID" value="NZ_JAUQSX010000003.1"/>
</dbReference>
<gene>
    <name evidence="2" type="ORF">Q5H92_07335</name>
</gene>
<name>A0ABT9A8I8_9BACT</name>
<evidence type="ECO:0000259" key="1">
    <source>
        <dbReference type="Pfam" id="PF04685"/>
    </source>
</evidence>
<dbReference type="Proteomes" id="UP001167796">
    <property type="component" value="Unassembled WGS sequence"/>
</dbReference>
<dbReference type="InterPro" id="IPR008928">
    <property type="entry name" value="6-hairpin_glycosidase_sf"/>
</dbReference>
<keyword evidence="3" id="KW-1185">Reference proteome</keyword>
<proteinExistence type="predicted"/>
<dbReference type="InterPro" id="IPR012341">
    <property type="entry name" value="6hp_glycosidase-like_sf"/>
</dbReference>
<evidence type="ECO:0000313" key="3">
    <source>
        <dbReference type="Proteomes" id="UP001167796"/>
    </source>
</evidence>
<accession>A0ABT9A8I8</accession>
<dbReference type="InterPro" id="IPR028028">
    <property type="entry name" value="DUF4450"/>
</dbReference>
<dbReference type="Pfam" id="PF14614">
    <property type="entry name" value="DUF4450"/>
    <property type="match status" value="1"/>
</dbReference>
<protein>
    <submittedName>
        <fullName evidence="2">DUF4450 domain-containing protein</fullName>
    </submittedName>
</protein>
<dbReference type="SUPFAM" id="SSF48208">
    <property type="entry name" value="Six-hairpin glycosidases"/>
    <property type="match status" value="1"/>
</dbReference>
<evidence type="ECO:0000313" key="2">
    <source>
        <dbReference type="EMBL" id="MDO7846161.1"/>
    </source>
</evidence>
<dbReference type="EMBL" id="JAUQSX010000003">
    <property type="protein sequence ID" value="MDO7846161.1"/>
    <property type="molecule type" value="Genomic_DNA"/>
</dbReference>
<dbReference type="InterPro" id="IPR006775">
    <property type="entry name" value="GH116_catalytic"/>
</dbReference>
<dbReference type="Gene3D" id="1.50.10.10">
    <property type="match status" value="1"/>
</dbReference>
<dbReference type="CDD" id="cd11747">
    <property type="entry name" value="GH94N_like_1"/>
    <property type="match status" value="1"/>
</dbReference>
<organism evidence="2 3">
    <name type="scientific">Hymenobacter mellowenesis</name>
    <dbReference type="NCBI Taxonomy" id="3063995"/>
    <lineage>
        <taxon>Bacteria</taxon>
        <taxon>Pseudomonadati</taxon>
        <taxon>Bacteroidota</taxon>
        <taxon>Cytophagia</taxon>
        <taxon>Cytophagales</taxon>
        <taxon>Hymenobacteraceae</taxon>
        <taxon>Hymenobacter</taxon>
    </lineage>
</organism>
<sequence length="1147" mass="125216">MLLSFLTFTAHAQTAPTPPLWHNQPRTLRYHPEGTDFVITNGTHRFTRALYGTNTVFRVEAGDLPEFALYLPGMGGNLKFGLLANGQSKWLIKAENITARYRPGLMLYDITDPLLGPSGKLHLEVAASAEAEGVLVKARFENAPANNVQLLWAFGGATGKRFNRDGDIGADPESSFYLKPEYCQGNAFELKKNSFALRYGIAPPAADAYGDLGAKKPVASPASTPPAAAKTLLGIAPPASESHVADAAKQETPQQLFASAASATPVVTGRLNVRNGEDFYFAVQKAETAPALSYAAQPAAFARAQAAGAALAARVTVFTPDPYINTLGGALAVAADANWETPSYLHGAIAWRLRLNGWRGPYMADPLGWHDRAVTHFRAYAKSQLTSPPSGPVTPDTALHLARQLEKLGTAVFSEGYISRNPGGDFRAHHYDMNLVCIDELLRHFNWTGDLAFAREMWPVLQRHLAWEKRNFDPDGDGLYDAYAAIWASDALQYSGGAVTHSSAYNYFANQKAAELAQLLGENAEPYRQEATKIHQAINSRLWLNPQGWYAEYQDALGLKTLHPAAALWTVYHALDSEVPDAFQAYQALRYVDAGLPHIPVRAAGLPDAGYYLLSTTNWQPYDWSLNNVVMAENLHATLANWQAGRSESAFLLWKSALLESMYLGSSPGNFQQISFYDANRGELYRDFADPIGMAARSLVEGLFGIVPDALHGTLRIRPGLPAAWNEAALTVPDMAFTFKRNEARDTYTINPAFAKPLRLQLQLQARAVGIQAVTVNGQPAQWRNVEAAVGQPIIEISSEPAAKYVVEVQWQGAAPDTAATQPQYAANEELTVRFPQATIVKVFDPQQVLRQAKNTAHELSAQVGGEPGARTAFVQLRQGALTWWEPLNLNVAPATKAAEAAPATVARWETVDLSRYFNDQVTRIFQNKYLTPRTSTATLQLPTQGIGNWCYPLIQANIDDSGLRQLAGLKNEIRLPDNVPLRTPGAAGARNILFVSQWDNYSHEATVPLAGRASRAVLLMAGSTNPMQSQLTNGEVLVTYADGSTATLPLRNPDNWWPIEQDYANDGFAFQTNAPQPLRLHLKTGLMTRDFTQYTSIKGFSTRAIDGGAATVLELPLDPKKKLKSLTVKALANDVVIGLMSVTLGR</sequence>
<feature type="domain" description="Glycosyl-hydrolase family 116 catalytic region" evidence="1">
    <location>
        <begin position="432"/>
        <end position="555"/>
    </location>
</feature>
<dbReference type="Pfam" id="PF04685">
    <property type="entry name" value="DUF608"/>
    <property type="match status" value="1"/>
</dbReference>
<reference evidence="2" key="1">
    <citation type="submission" date="2023-07" db="EMBL/GenBank/DDBJ databases">
        <authorList>
            <person name="Kim M.K."/>
        </authorList>
    </citation>
    <scope>NUCLEOTIDE SEQUENCE</scope>
    <source>
        <strain evidence="2">M29</strain>
    </source>
</reference>